<evidence type="ECO:0000256" key="1">
    <source>
        <dbReference type="SAM" id="MobiDB-lite"/>
    </source>
</evidence>
<dbReference type="EMBL" id="AECU01000248">
    <property type="protein sequence ID" value="EFQ05169.1"/>
    <property type="molecule type" value="Genomic_DNA"/>
</dbReference>
<dbReference type="InterPro" id="IPR046258">
    <property type="entry name" value="DUF6291"/>
</dbReference>
<protein>
    <recommendedName>
        <fullName evidence="2">DUF6291 domain-containing protein</fullName>
    </recommendedName>
</protein>
<accession>E2ZNS6</accession>
<feature type="region of interest" description="Disordered" evidence="1">
    <location>
        <begin position="124"/>
        <end position="151"/>
    </location>
</feature>
<evidence type="ECO:0000259" key="2">
    <source>
        <dbReference type="Pfam" id="PF19808"/>
    </source>
</evidence>
<dbReference type="Proteomes" id="UP000006028">
    <property type="component" value="Unassembled WGS sequence"/>
</dbReference>
<proteinExistence type="predicted"/>
<evidence type="ECO:0000313" key="4">
    <source>
        <dbReference type="Proteomes" id="UP000006028"/>
    </source>
</evidence>
<dbReference type="HOGENOM" id="CLU_106622_0_0_9"/>
<evidence type="ECO:0000313" key="3">
    <source>
        <dbReference type="EMBL" id="EFQ05169.1"/>
    </source>
</evidence>
<feature type="region of interest" description="Disordered" evidence="1">
    <location>
        <begin position="75"/>
        <end position="94"/>
    </location>
</feature>
<dbReference type="AlphaFoldDB" id="E2ZNS6"/>
<name>E2ZNS6_9FIRM</name>
<feature type="region of interest" description="Disordered" evidence="1">
    <location>
        <begin position="201"/>
        <end position="246"/>
    </location>
</feature>
<comment type="caution">
    <text evidence="3">The sequence shown here is derived from an EMBL/GenBank/DDBJ whole genome shotgun (WGS) entry which is preliminary data.</text>
</comment>
<dbReference type="STRING" id="748224.HMPREF9436_03357"/>
<dbReference type="eggNOG" id="ENOG5033EJU">
    <property type="taxonomic scope" value="Bacteria"/>
</dbReference>
<feature type="compositionally biased region" description="Basic and acidic residues" evidence="1">
    <location>
        <begin position="75"/>
        <end position="89"/>
    </location>
</feature>
<sequence>MRQMRERGCIMAKKLKSVILFSEWKRSLVRLSLEQKGMLLDALLDYPDKGDPAFDDPLLDTVWLFIGNTLSENERKYEETSKKRSEAGKRGNKKRWGATDDIANIANATDDIANIAISKSKSISKSTDTKVSDSNSAEALPPTPKSRFSPPDVETVKSYFAEKGGTEAQAIRFHAYYESNGWKVGRNPMKNWKAAASGWISRDRDEAKKANAPRNRAFMASRPAEEAENAKNFLADAARRRPLKKQ</sequence>
<dbReference type="BioCyc" id="FCF748224-HMP:GTSS-2329-MONOMER"/>
<feature type="domain" description="DUF6291" evidence="2">
    <location>
        <begin position="17"/>
        <end position="95"/>
    </location>
</feature>
<organism evidence="3 4">
    <name type="scientific">Faecalibacterium cf. prausnitzii KLE1255</name>
    <dbReference type="NCBI Taxonomy" id="748224"/>
    <lineage>
        <taxon>Bacteria</taxon>
        <taxon>Bacillati</taxon>
        <taxon>Bacillota</taxon>
        <taxon>Clostridia</taxon>
        <taxon>Eubacteriales</taxon>
        <taxon>Oscillospiraceae</taxon>
        <taxon>Faecalibacterium</taxon>
    </lineage>
</organism>
<dbReference type="Pfam" id="PF19808">
    <property type="entry name" value="DUF6291"/>
    <property type="match status" value="1"/>
</dbReference>
<reference evidence="3 4" key="1">
    <citation type="submission" date="2010-08" db="EMBL/GenBank/DDBJ databases">
        <authorList>
            <person name="Weinstock G."/>
            <person name="Sodergren E."/>
            <person name="Clifton S."/>
            <person name="Fulton L."/>
            <person name="Fulton B."/>
            <person name="Courtney L."/>
            <person name="Fronick C."/>
            <person name="Harrison M."/>
            <person name="Strong C."/>
            <person name="Farmer C."/>
            <person name="Delahaunty K."/>
            <person name="Markovic C."/>
            <person name="Hall O."/>
            <person name="Minx P."/>
            <person name="Tomlinson C."/>
            <person name="Mitreva M."/>
            <person name="Hou S."/>
            <person name="Chen J."/>
            <person name="Wollam A."/>
            <person name="Pepin K.H."/>
            <person name="Johnson M."/>
            <person name="Bhonagiri V."/>
            <person name="Zhang X."/>
            <person name="Suruliraj S."/>
            <person name="Warren W."/>
            <person name="Chinwalla A."/>
            <person name="Mardis E.R."/>
            <person name="Wilson R.K."/>
        </authorList>
    </citation>
    <scope>NUCLEOTIDE SEQUENCE [LARGE SCALE GENOMIC DNA]</scope>
    <source>
        <strain evidence="3 4">KLE1255</strain>
    </source>
</reference>
<gene>
    <name evidence="3" type="ORF">HMPREF9436_03357</name>
</gene>